<comment type="caution">
    <text evidence="11">The sequence shown here is derived from an EMBL/GenBank/DDBJ whole genome shotgun (WGS) entry which is preliminary data.</text>
</comment>
<feature type="compositionally biased region" description="Basic and acidic residues" evidence="7">
    <location>
        <begin position="11"/>
        <end position="20"/>
    </location>
</feature>
<dbReference type="Gene3D" id="2.30.31.10">
    <property type="entry name" value="Transcriptional Coactivator Pc4, Chain A"/>
    <property type="match status" value="2"/>
</dbReference>
<comment type="subcellular location">
    <subcellularLocation>
        <location evidence="1">Cell membrane</location>
        <topology evidence="1">Multi-pass membrane protein</topology>
    </subcellularLocation>
</comment>
<feature type="region of interest" description="Disordered" evidence="7">
    <location>
        <begin position="39"/>
        <end position="95"/>
    </location>
</feature>
<feature type="compositionally biased region" description="Polar residues" evidence="7">
    <location>
        <begin position="992"/>
        <end position="1002"/>
    </location>
</feature>
<feature type="transmembrane region" description="Helical" evidence="8">
    <location>
        <begin position="1534"/>
        <end position="1558"/>
    </location>
</feature>
<feature type="compositionally biased region" description="Low complexity" evidence="7">
    <location>
        <begin position="625"/>
        <end position="635"/>
    </location>
</feature>
<feature type="compositionally biased region" description="Polar residues" evidence="7">
    <location>
        <begin position="408"/>
        <end position="417"/>
    </location>
</feature>
<dbReference type="PANTHER" id="PTHR33406:SF6">
    <property type="entry name" value="MEMBRANE PROTEIN YDGH-RELATED"/>
    <property type="match status" value="1"/>
</dbReference>
<dbReference type="SUPFAM" id="SSF54447">
    <property type="entry name" value="ssDNA-binding transcriptional regulator domain"/>
    <property type="match status" value="2"/>
</dbReference>
<sequence length="2030" mass="222459">MSLTTTTTTQENDKNDKNDQAEDDVVTKSPLACAATASTLDDCEDDDASDDAPTISPFLQVARPESVVTSPSSVTHRHHHHHGSPSDAASTPTSPSTAEVVAACAAAAAEESPNGHKVCAKDVLAYFRRFDLENFLTMMLIELGIHTPCNPAEFMCDYIRENLTERRPQYYDTANDSDEDDDDAYIYFPELKRGTKGRRASRRRSIQAGEVMHRADEEEECDSVPPPPQLTVARHVSHRWSHDLTSTAIRSIILRRVSRQLQNENPSVYAFVQQWMRDGMGGARDSTSTGRGSVSDTSRRASDSVAYDEAKFTAKILELPVMESLQLPDLLSWDVKLFNIDHSEMVRRAYSVFDRWGFVGEGKLVEASKLWGFINLIATDYHADNPPMNPAPASAGSSSSPTAPSAPVNGSTQTGSAQPSQSRPPLPPLNTAFAAQFLSAWSDFSSGLFVRDREKFEEYCSDVLKVAAKAGAKVPEEAYTTTHVEQAPAQVDRSAEALRLAQLRQLQQQRMVTGQQHQQTAATLQQQQREQGTTRRPVPSSGASAIAQKISGCADVSTATAETLDCDQLHRFMALTVLTKRGLSIPLLNLGQRLVGTWLLADFFSKRGEVAACLLSLASEKVTSEKAAGGTTAEQEGGGEESKDEMGTKTKEEEGDPREGGEGKEEGGDVEMADAEEKQKSAEEKEAERSTQPSAGTSVAAGGLDAITQAALNDVLAYLKSQGMKWEKGLAKRFSEYLTQGDGNPFCPRYLSRNEAGPMSVLLGPADSTVDERFILIPNAKTFCQTFCYAATWAPLTDLERNLSCLVFGDASGSPGAVIAHPAFARGPNDKQPQAEGRPPQALIVACNDATGKFSQAAVLQWVAASSAAWMRFAKECRESMSWIPRELTGAILTRVLQPQPPAPAPTAASSRPALVAQLQHMMPATAMAMFQQQAGVALRSEPHYQHQQLPVRHQPPREASRRSRRIEDQSSESEFESEASSSDSESEAESTMNTRPQSSGRPSYGRKKHNSDDEEYVAATGEGDQKEFVWRVTDDVKVKAKLWKGMVFMDIRKYYDEGRKPTQKGVFLNVEKYEKVMARQEMVTAALKWLEEGGRAKSSVLTGVLRNDSTFIDPDGAVIMEIDKGLKVKVYSFKGLYLVDIRSYFKGNATKKGISLKPDVYFKVAAWKDWSKAVAVVKKVNGLPIFSSRLDPCRIAPRFPMRSARCRISFPTLRKCGEVYVDLLRRLRYFLLPFWLVLLGGCIVGTLHIYDNIDNGVDPPEDSPSARAYRAMVRLYGGEQEFTPEVLLVELPADAKGDLFTDGLIDDVTKTVEDYWKDWPDVEIQGYVSAQVLPGVATFFMSKSNRSSIITVIFPPDWSIDAVYEQEQDVVDLLDRRFSSVGLVAHFSGPRAFLKEAPMILERDLLLIHVFVLPLAFAVLAFALRSWRLLLLPLCTLVMTLTICATALYIISLLLRTTSASPIMMAAIVLALSIDYSLILLTRFREELLVRKKGVRDACIDMLCSSGMIIVSSGGVLFSCFLWILLIPSFTSVALAFMVSVFCSLSLNLTVIPTFIITFPNFFANFANCPSCCCGRRVSGDRKRCCTFDPPLWFRWGRMVTNRWAFVPSLIAAMALAAFFGWSSAHLQLTGDISHYDPRGSSLARVSTVISQDFPPGITGPYVLILESSTSATVLSEPYWSVAQGVCQTIATQLLADQEYGSLVGPLYTKVPGQAPLSPPLPLVEQFLDPSCTSPICLAYQSAFDKSESPGGTALMVTLISDQRPTSHNASVFLARLRDLVAQLNEVHGGTVRVWITGISALVGDVNAAVVSSIPQFTAASAATCLLVIGLAYRSVMIPLRSIFTIALTVIVAFGMLVGSHQLGWFKFLHAEPISPAVSTDISWMVATLGFSVILGLALDYDIFLLGRVVEEHDNGLSDQAAILVGVWKTGPVITMAGVIMTVAFSGLFFSSVPLINQAGVLVVTAVVFDTFVMRTIITPSLLRVIGRLNWWPKRCPPVTCTDAKLILDRDQGVERVGDDHYDKESPKT</sequence>
<dbReference type="EMBL" id="JABANP010000001">
    <property type="protein sequence ID" value="KAF4697749.1"/>
    <property type="molecule type" value="Genomic_DNA"/>
</dbReference>
<dbReference type="GO" id="GO:0005886">
    <property type="term" value="C:plasma membrane"/>
    <property type="evidence" value="ECO:0007669"/>
    <property type="project" value="UniProtKB-SubCell"/>
</dbReference>
<feature type="region of interest" description="Disordered" evidence="7">
    <location>
        <begin position="511"/>
        <end position="542"/>
    </location>
</feature>
<feature type="compositionally biased region" description="Low complexity" evidence="7">
    <location>
        <begin position="85"/>
        <end position="95"/>
    </location>
</feature>
<feature type="transmembrane region" description="Helical" evidence="8">
    <location>
        <begin position="1883"/>
        <end position="1900"/>
    </location>
</feature>
<protein>
    <recommendedName>
        <fullName evidence="13">MmpL domain protein</fullName>
    </recommendedName>
</protein>
<accession>A0A7J6PNL4</accession>
<dbReference type="Pfam" id="PF03176">
    <property type="entry name" value="MMPL"/>
    <property type="match status" value="2"/>
</dbReference>
<feature type="compositionally biased region" description="Low complexity" evidence="7">
    <location>
        <begin position="511"/>
        <end position="535"/>
    </location>
</feature>
<feature type="domain" description="Membrane transport protein MMPL" evidence="10">
    <location>
        <begin position="1324"/>
        <end position="1602"/>
    </location>
</feature>
<feature type="region of interest" description="Disordered" evidence="7">
    <location>
        <begin position="387"/>
        <end position="428"/>
    </location>
</feature>
<dbReference type="Pfam" id="PF02229">
    <property type="entry name" value="PC4"/>
    <property type="match status" value="2"/>
</dbReference>
<feature type="region of interest" description="Disordered" evidence="7">
    <location>
        <begin position="1"/>
        <end position="26"/>
    </location>
</feature>
<evidence type="ECO:0000256" key="8">
    <source>
        <dbReference type="SAM" id="Phobius"/>
    </source>
</evidence>
<name>A0A7J6PNL4_PEROL</name>
<dbReference type="GO" id="GO:0006355">
    <property type="term" value="P:regulation of DNA-templated transcription"/>
    <property type="evidence" value="ECO:0007669"/>
    <property type="project" value="InterPro"/>
</dbReference>
<reference evidence="11 12" key="1">
    <citation type="submission" date="2020-04" db="EMBL/GenBank/DDBJ databases">
        <title>Perkinsus olseni comparative genomics.</title>
        <authorList>
            <person name="Bogema D.R."/>
        </authorList>
    </citation>
    <scope>NUCLEOTIDE SEQUENCE [LARGE SCALE GENOMIC DNA]</scope>
    <source>
        <strain evidence="11">00978-12</strain>
    </source>
</reference>
<dbReference type="InterPro" id="IPR050545">
    <property type="entry name" value="Mycobact_MmpL"/>
</dbReference>
<dbReference type="GO" id="GO:0003677">
    <property type="term" value="F:DNA binding"/>
    <property type="evidence" value="ECO:0007669"/>
    <property type="project" value="InterPro"/>
</dbReference>
<dbReference type="Gene3D" id="1.20.1640.10">
    <property type="entry name" value="Multidrug efflux transporter AcrB transmembrane domain"/>
    <property type="match status" value="2"/>
</dbReference>
<evidence type="ECO:0000256" key="5">
    <source>
        <dbReference type="ARBA" id="ARBA00022989"/>
    </source>
</evidence>
<feature type="transmembrane region" description="Helical" evidence="8">
    <location>
        <begin position="1432"/>
        <end position="1452"/>
    </location>
</feature>
<feature type="compositionally biased region" description="Low complexity" evidence="7">
    <location>
        <begin position="391"/>
        <end position="407"/>
    </location>
</feature>
<feature type="transmembrane region" description="Helical" evidence="8">
    <location>
        <begin position="1464"/>
        <end position="1482"/>
    </location>
</feature>
<feature type="compositionally biased region" description="Basic and acidic residues" evidence="7">
    <location>
        <begin position="640"/>
        <end position="667"/>
    </location>
</feature>
<feature type="compositionally biased region" description="Polar residues" evidence="7">
    <location>
        <begin position="285"/>
        <end position="296"/>
    </location>
</feature>
<dbReference type="OrthoDB" id="439189at2759"/>
<feature type="compositionally biased region" description="Basic and acidic residues" evidence="7">
    <location>
        <begin position="956"/>
        <end position="969"/>
    </location>
</feature>
<gene>
    <name evidence="11" type="ORF">FOZ60_000093</name>
</gene>
<dbReference type="InterPro" id="IPR004869">
    <property type="entry name" value="MMPL_dom"/>
</dbReference>
<feature type="transmembrane region" description="Helical" evidence="8">
    <location>
        <begin position="1818"/>
        <end position="1837"/>
    </location>
</feature>
<dbReference type="InterPro" id="IPR003173">
    <property type="entry name" value="PC4_C"/>
</dbReference>
<feature type="domain" description="Transcriptional coactivator p15 (PC4) C-terminal" evidence="9">
    <location>
        <begin position="1122"/>
        <end position="1162"/>
    </location>
</feature>
<keyword evidence="3" id="KW-1003">Cell membrane</keyword>
<evidence type="ECO:0000256" key="4">
    <source>
        <dbReference type="ARBA" id="ARBA00022692"/>
    </source>
</evidence>
<feature type="domain" description="Membrane transport protein MMPL" evidence="10">
    <location>
        <begin position="1747"/>
        <end position="1996"/>
    </location>
</feature>
<dbReference type="Proteomes" id="UP000541610">
    <property type="component" value="Unassembled WGS sequence"/>
</dbReference>
<feature type="transmembrane region" description="Helical" evidence="8">
    <location>
        <begin position="1406"/>
        <end position="1425"/>
    </location>
</feature>
<keyword evidence="4 8" id="KW-0812">Transmembrane</keyword>
<proteinExistence type="inferred from homology"/>
<keyword evidence="6 8" id="KW-0472">Membrane</keyword>
<feature type="domain" description="Transcriptional coactivator p15 (PC4) C-terminal" evidence="9">
    <location>
        <begin position="1037"/>
        <end position="1078"/>
    </location>
</feature>
<dbReference type="SUPFAM" id="SSF82866">
    <property type="entry name" value="Multidrug efflux transporter AcrB transmembrane domain"/>
    <property type="match status" value="2"/>
</dbReference>
<feature type="region of interest" description="Disordered" evidence="7">
    <location>
        <begin position="945"/>
        <end position="1021"/>
    </location>
</feature>
<evidence type="ECO:0000259" key="10">
    <source>
        <dbReference type="Pfam" id="PF03176"/>
    </source>
</evidence>
<feature type="transmembrane region" description="Helical" evidence="8">
    <location>
        <begin position="1503"/>
        <end position="1528"/>
    </location>
</feature>
<evidence type="ECO:0000256" key="1">
    <source>
        <dbReference type="ARBA" id="ARBA00004651"/>
    </source>
</evidence>
<evidence type="ECO:0000313" key="11">
    <source>
        <dbReference type="EMBL" id="KAF4697749.1"/>
    </source>
</evidence>
<evidence type="ECO:0000259" key="9">
    <source>
        <dbReference type="Pfam" id="PF02229"/>
    </source>
</evidence>
<feature type="transmembrane region" description="Helical" evidence="8">
    <location>
        <begin position="1844"/>
        <end position="1863"/>
    </location>
</feature>
<evidence type="ECO:0000313" key="12">
    <source>
        <dbReference type="Proteomes" id="UP000541610"/>
    </source>
</evidence>
<feature type="compositionally biased region" description="Basic and acidic residues" evidence="7">
    <location>
        <begin position="675"/>
        <end position="689"/>
    </location>
</feature>
<evidence type="ECO:0000256" key="7">
    <source>
        <dbReference type="SAM" id="MobiDB-lite"/>
    </source>
</evidence>
<evidence type="ECO:0000256" key="3">
    <source>
        <dbReference type="ARBA" id="ARBA00022475"/>
    </source>
</evidence>
<dbReference type="PANTHER" id="PTHR33406">
    <property type="entry name" value="MEMBRANE PROTEIN MJ1562-RELATED"/>
    <property type="match status" value="1"/>
</dbReference>
<feature type="compositionally biased region" description="Acidic residues" evidence="7">
    <location>
        <begin position="41"/>
        <end position="50"/>
    </location>
</feature>
<evidence type="ECO:0000256" key="6">
    <source>
        <dbReference type="ARBA" id="ARBA00023136"/>
    </source>
</evidence>
<comment type="similarity">
    <text evidence="2">Belongs to the resistance-nodulation-cell division (RND) (TC 2.A.6) family. MmpL subfamily.</text>
</comment>
<dbReference type="InterPro" id="IPR009044">
    <property type="entry name" value="ssDNA-bd_transcriptional_reg"/>
</dbReference>
<organism evidence="11 12">
    <name type="scientific">Perkinsus olseni</name>
    <name type="common">Perkinsus atlanticus</name>
    <dbReference type="NCBI Taxonomy" id="32597"/>
    <lineage>
        <taxon>Eukaryota</taxon>
        <taxon>Sar</taxon>
        <taxon>Alveolata</taxon>
        <taxon>Perkinsozoa</taxon>
        <taxon>Perkinsea</taxon>
        <taxon>Perkinsida</taxon>
        <taxon>Perkinsidae</taxon>
        <taxon>Perkinsus</taxon>
    </lineage>
</organism>
<feature type="region of interest" description="Disordered" evidence="7">
    <location>
        <begin position="281"/>
        <end position="300"/>
    </location>
</feature>
<evidence type="ECO:0000256" key="2">
    <source>
        <dbReference type="ARBA" id="ARBA00010157"/>
    </source>
</evidence>
<keyword evidence="5 8" id="KW-1133">Transmembrane helix</keyword>
<feature type="transmembrane region" description="Helical" evidence="8">
    <location>
        <begin position="1605"/>
        <end position="1623"/>
    </location>
</feature>
<feature type="region of interest" description="Disordered" evidence="7">
    <location>
        <begin position="624"/>
        <end position="699"/>
    </location>
</feature>
<feature type="region of interest" description="Disordered" evidence="7">
    <location>
        <begin position="199"/>
        <end position="227"/>
    </location>
</feature>
<evidence type="ECO:0008006" key="13">
    <source>
        <dbReference type="Google" id="ProtNLM"/>
    </source>
</evidence>